<evidence type="ECO:0000313" key="2">
    <source>
        <dbReference type="Proteomes" id="UP000325563"/>
    </source>
</evidence>
<reference evidence="1 2" key="1">
    <citation type="submission" date="2017-09" db="EMBL/GenBank/DDBJ databases">
        <authorList>
            <person name="Lee N."/>
            <person name="Cho B.-K."/>
        </authorList>
    </citation>
    <scope>NUCLEOTIDE SEQUENCE [LARGE SCALE GENOMIC DNA]</scope>
    <source>
        <strain evidence="1 2">ATCC 27476</strain>
    </source>
</reference>
<dbReference type="GeneID" id="95613843"/>
<dbReference type="Proteomes" id="UP000325563">
    <property type="component" value="Chromosome"/>
</dbReference>
<proteinExistence type="predicted"/>
<name>A0A5J6JE73_STRVI</name>
<gene>
    <name evidence="1" type="ORF">CP980_25205</name>
</gene>
<dbReference type="AlphaFoldDB" id="A0A5J6JE73"/>
<accession>A0A5J6JE73</accession>
<dbReference type="RefSeq" id="WP_150529138.1">
    <property type="nucleotide sequence ID" value="NZ_BNBW01000015.1"/>
</dbReference>
<dbReference type="EMBL" id="CP023692">
    <property type="protein sequence ID" value="QEV47942.1"/>
    <property type="molecule type" value="Genomic_DNA"/>
</dbReference>
<dbReference type="KEGG" id="svn:CP980_25205"/>
<keyword evidence="2" id="KW-1185">Reference proteome</keyword>
<organism evidence="1 2">
    <name type="scientific">Streptomyces vinaceus</name>
    <dbReference type="NCBI Taxonomy" id="1960"/>
    <lineage>
        <taxon>Bacteria</taxon>
        <taxon>Bacillati</taxon>
        <taxon>Actinomycetota</taxon>
        <taxon>Actinomycetes</taxon>
        <taxon>Kitasatosporales</taxon>
        <taxon>Streptomycetaceae</taxon>
        <taxon>Streptomyces</taxon>
    </lineage>
</organism>
<sequence length="320" mass="35044">MRSTGDSTRESRQTSAQELGHLLRAGPFHLALRAALTARGLPLHRVQHRLAARGIKLGVTSLSYWQQGARRPRRPESLKAVRALEQILELPEGTLLRLLAAPEGAGPESTRPPTRSYRALVSVGAAVEGLLAGMELPADGGLHTVGHHERVRIGAAGELLGRESQHVVRAHRDGVDRYLAVHHGDPGCDPARVRVRADENCRTGRVRWHPEAEVLVAELLFDARLRTGDTYVFGYGFEDGTAGRCTEYVRGFSYSGGQYVLQVRFDEAALPVRCRRFSRSGPGAPRSGLVDLTPSGRHRAVHLVEPGVRRGLLGISWDWA</sequence>
<evidence type="ECO:0000313" key="1">
    <source>
        <dbReference type="EMBL" id="QEV47942.1"/>
    </source>
</evidence>
<protein>
    <recommendedName>
        <fullName evidence="3">XRE family transcriptional regulator</fullName>
    </recommendedName>
</protein>
<evidence type="ECO:0008006" key="3">
    <source>
        <dbReference type="Google" id="ProtNLM"/>
    </source>
</evidence>